<evidence type="ECO:0000313" key="2">
    <source>
        <dbReference type="EMBL" id="MPY37629.1"/>
    </source>
</evidence>
<feature type="transmembrane region" description="Helical" evidence="1">
    <location>
        <begin position="57"/>
        <end position="80"/>
    </location>
</feature>
<dbReference type="EMBL" id="VJZD01000338">
    <property type="protein sequence ID" value="MPY37629.1"/>
    <property type="molecule type" value="Genomic_DNA"/>
</dbReference>
<accession>A0A5N8VRR1</accession>
<keyword evidence="1" id="KW-0472">Membrane</keyword>
<feature type="transmembrane region" description="Helical" evidence="1">
    <location>
        <begin position="33"/>
        <end position="51"/>
    </location>
</feature>
<dbReference type="Proteomes" id="UP000325849">
    <property type="component" value="Unassembled WGS sequence"/>
</dbReference>
<keyword evidence="1" id="KW-1133">Transmembrane helix</keyword>
<reference evidence="2 3" key="1">
    <citation type="submission" date="2019-07" db="EMBL/GenBank/DDBJ databases">
        <title>New species of Amycolatopsis and Streptomyces.</title>
        <authorList>
            <person name="Duangmal K."/>
            <person name="Teo W.F.A."/>
            <person name="Lipun K."/>
        </authorList>
    </citation>
    <scope>NUCLEOTIDE SEQUENCE [LARGE SCALE GENOMIC DNA]</scope>
    <source>
        <strain evidence="2 3">NBRC 109810</strain>
    </source>
</reference>
<dbReference type="InterPro" id="IPR046096">
    <property type="entry name" value="DUF6114"/>
</dbReference>
<keyword evidence="1" id="KW-0812">Transmembrane</keyword>
<evidence type="ECO:0000313" key="3">
    <source>
        <dbReference type="Proteomes" id="UP000325849"/>
    </source>
</evidence>
<comment type="caution">
    <text evidence="2">The sequence shown here is derived from an EMBL/GenBank/DDBJ whole genome shotgun (WGS) entry which is preliminary data.</text>
</comment>
<proteinExistence type="predicted"/>
<evidence type="ECO:0000256" key="1">
    <source>
        <dbReference type="SAM" id="Phobius"/>
    </source>
</evidence>
<dbReference type="AlphaFoldDB" id="A0A5N8VRR1"/>
<name>A0A5N8VRR1_9ACTN</name>
<dbReference type="Pfam" id="PF19609">
    <property type="entry name" value="DUF6114"/>
    <property type="match status" value="1"/>
</dbReference>
<gene>
    <name evidence="2" type="ORF">FNH09_42425</name>
</gene>
<feature type="transmembrane region" description="Helical" evidence="1">
    <location>
        <begin position="92"/>
        <end position="109"/>
    </location>
</feature>
<keyword evidence="3" id="KW-1185">Reference proteome</keyword>
<dbReference type="RefSeq" id="WP_152895195.1">
    <property type="nucleotide sequence ID" value="NZ_VJZD01000338.1"/>
</dbReference>
<protein>
    <submittedName>
        <fullName evidence="2">Uncharacterized protein</fullName>
    </submittedName>
</protein>
<organism evidence="2 3">
    <name type="scientific">Streptomyces adustus</name>
    <dbReference type="NCBI Taxonomy" id="1609272"/>
    <lineage>
        <taxon>Bacteria</taxon>
        <taxon>Bacillati</taxon>
        <taxon>Actinomycetota</taxon>
        <taxon>Actinomycetes</taxon>
        <taxon>Kitasatosporales</taxon>
        <taxon>Streptomycetaceae</taxon>
        <taxon>Streptomyces</taxon>
    </lineage>
</organism>
<dbReference type="OrthoDB" id="2374834at2"/>
<sequence length="161" mass="16986">MLIPRFLAGRPGLRATAAHSRLRFRAWRGERPFWAGLFTINAGLPILYWPYAHLDLGGIPLALSTTSGAGSLIIGTLLMALGISLWLRPHQWVFAGLATLLLALVSFPVANLGGLFLGLFSGLIGGSLALAWLPPDATEPATATVSHTPVSATAGDNTFDT</sequence>